<protein>
    <recommendedName>
        <fullName evidence="6">Teichoic acid D-Ala incorporation-associated protein DltX</fullName>
    </recommendedName>
</protein>
<proteinExistence type="predicted"/>
<keyword evidence="1" id="KW-0472">Membrane</keyword>
<reference evidence="3" key="3">
    <citation type="submission" date="2022-09" db="EMBL/GenBank/DDBJ databases">
        <authorList>
            <person name="Hitch T.C.A."/>
        </authorList>
    </citation>
    <scope>NUCLEOTIDE SEQUENCE</scope>
    <source>
        <strain evidence="3">Sanger_19</strain>
    </source>
</reference>
<dbReference type="Proteomes" id="UP001198893">
    <property type="component" value="Unassembled WGS sequence"/>
</dbReference>
<dbReference type="EMBL" id="JAJEQW010000013">
    <property type="protein sequence ID" value="MCC2242933.1"/>
    <property type="molecule type" value="Genomic_DNA"/>
</dbReference>
<keyword evidence="1" id="KW-0812">Transmembrane</keyword>
<evidence type="ECO:0000313" key="5">
    <source>
        <dbReference type="Proteomes" id="UP001209666"/>
    </source>
</evidence>
<accession>A0AAW4WKW2</accession>
<sequence>MNFIGKIRQNEKAVFLGKVIFFYLLLMILWMHFMLAKDSAAPAFIYEQF</sequence>
<reference evidence="2" key="2">
    <citation type="submission" date="2021-10" db="EMBL/GenBank/DDBJ databases">
        <title>Anaerobic single-cell dispensing facilitates the cultivation of human gut bacteria.</title>
        <authorList>
            <person name="Afrizal A."/>
        </authorList>
    </citation>
    <scope>NUCLEOTIDE SEQUENCE</scope>
    <source>
        <strain evidence="2">CLA-AA-H204</strain>
    </source>
</reference>
<gene>
    <name evidence="2" type="ORF">LKD47_11560</name>
    <name evidence="3" type="ORF">OCV43_11725</name>
</gene>
<keyword evidence="1" id="KW-1133">Transmembrane helix</keyword>
<dbReference type="RefSeq" id="WP_117698525.1">
    <property type="nucleotide sequence ID" value="NZ_JAJEQW010000013.1"/>
</dbReference>
<evidence type="ECO:0008006" key="6">
    <source>
        <dbReference type="Google" id="ProtNLM"/>
    </source>
</evidence>
<dbReference type="EMBL" id="JAOQKI010000021">
    <property type="protein sequence ID" value="MCU6717934.1"/>
    <property type="molecule type" value="Genomic_DNA"/>
</dbReference>
<feature type="transmembrane region" description="Helical" evidence="1">
    <location>
        <begin position="12"/>
        <end position="33"/>
    </location>
</feature>
<organism evidence="2 4">
    <name type="scientific">Roseburia amylophila</name>
    <dbReference type="NCBI Taxonomy" id="2981794"/>
    <lineage>
        <taxon>Bacteria</taxon>
        <taxon>Bacillati</taxon>
        <taxon>Bacillota</taxon>
        <taxon>Clostridia</taxon>
        <taxon>Lachnospirales</taxon>
        <taxon>Lachnospiraceae</taxon>
        <taxon>Roseburia</taxon>
    </lineage>
</organism>
<evidence type="ECO:0000313" key="3">
    <source>
        <dbReference type="EMBL" id="MCU6717934.1"/>
    </source>
</evidence>
<comment type="caution">
    <text evidence="2">The sequence shown here is derived from an EMBL/GenBank/DDBJ whole genome shotgun (WGS) entry which is preliminary data.</text>
</comment>
<evidence type="ECO:0000256" key="1">
    <source>
        <dbReference type="SAM" id="Phobius"/>
    </source>
</evidence>
<reference evidence="3 5" key="1">
    <citation type="journal article" date="2021" name="ISME Commun">
        <title>Automated analysis of genomic sequences facilitates high-throughput and comprehensive description of bacteria.</title>
        <authorList>
            <person name="Hitch T.C.A."/>
        </authorList>
    </citation>
    <scope>NUCLEOTIDE SEQUENCE [LARGE SCALE GENOMIC DNA]</scope>
    <source>
        <strain evidence="3 5">Sanger_19</strain>
    </source>
</reference>
<dbReference type="Proteomes" id="UP001209666">
    <property type="component" value="Unassembled WGS sequence"/>
</dbReference>
<evidence type="ECO:0000313" key="4">
    <source>
        <dbReference type="Proteomes" id="UP001198893"/>
    </source>
</evidence>
<evidence type="ECO:0000313" key="2">
    <source>
        <dbReference type="EMBL" id="MCC2242933.1"/>
    </source>
</evidence>
<keyword evidence="5" id="KW-1185">Reference proteome</keyword>
<dbReference type="AlphaFoldDB" id="A0AAW4WKW2"/>
<name>A0AAW4WKW2_9FIRM</name>